<reference evidence="2" key="1">
    <citation type="submission" date="2021-04" db="EMBL/GenBank/DDBJ databases">
        <title>Genome based classification of Actinospica acidithermotolerans sp. nov., an actinobacterium isolated from an Indonesian hot spring.</title>
        <authorList>
            <person name="Kusuma A.B."/>
            <person name="Putra K.E."/>
            <person name="Nafisah S."/>
            <person name="Loh J."/>
            <person name="Nouioui I."/>
            <person name="Goodfellow M."/>
        </authorList>
    </citation>
    <scope>NUCLEOTIDE SEQUENCE</scope>
    <source>
        <strain evidence="2">CSCA 57</strain>
    </source>
</reference>
<gene>
    <name evidence="2" type="ORF">KDL01_40205</name>
</gene>
<keyword evidence="3" id="KW-1185">Reference proteome</keyword>
<dbReference type="Proteomes" id="UP000675781">
    <property type="component" value="Unassembled WGS sequence"/>
</dbReference>
<comment type="caution">
    <text evidence="2">The sequence shown here is derived from an EMBL/GenBank/DDBJ whole genome shotgun (WGS) entry which is preliminary data.</text>
</comment>
<evidence type="ECO:0000313" key="3">
    <source>
        <dbReference type="Proteomes" id="UP000675781"/>
    </source>
</evidence>
<accession>A0A941IUS5</accession>
<feature type="region of interest" description="Disordered" evidence="1">
    <location>
        <begin position="87"/>
        <end position="117"/>
    </location>
</feature>
<feature type="non-terminal residue" evidence="2">
    <location>
        <position position="117"/>
    </location>
</feature>
<sequence length="117" mass="11540">MRAVEVAETCRLLEVLCVTTGAVELCTTAGLEAGAVVADWDTVGKEELGLTMGRWGSATAAAAGEAEPIRAASTVATPAAAVSEAMGASMRARAGRAERSGRGTGRGTSGSGAGSRA</sequence>
<feature type="compositionally biased region" description="Gly residues" evidence="1">
    <location>
        <begin position="102"/>
        <end position="117"/>
    </location>
</feature>
<proteinExistence type="predicted"/>
<protein>
    <submittedName>
        <fullName evidence="2">Uncharacterized protein</fullName>
    </submittedName>
</protein>
<dbReference type="EMBL" id="JAGSOG010000484">
    <property type="protein sequence ID" value="MBR7839547.1"/>
    <property type="molecule type" value="Genomic_DNA"/>
</dbReference>
<name>A0A941IUS5_9ACTN</name>
<dbReference type="AlphaFoldDB" id="A0A941IUS5"/>
<organism evidence="2 3">
    <name type="scientific">Actinospica durhamensis</name>
    <dbReference type="NCBI Taxonomy" id="1508375"/>
    <lineage>
        <taxon>Bacteria</taxon>
        <taxon>Bacillati</taxon>
        <taxon>Actinomycetota</taxon>
        <taxon>Actinomycetes</taxon>
        <taxon>Catenulisporales</taxon>
        <taxon>Actinospicaceae</taxon>
        <taxon>Actinospica</taxon>
    </lineage>
</organism>
<evidence type="ECO:0000313" key="2">
    <source>
        <dbReference type="EMBL" id="MBR7839547.1"/>
    </source>
</evidence>
<evidence type="ECO:0000256" key="1">
    <source>
        <dbReference type="SAM" id="MobiDB-lite"/>
    </source>
</evidence>